<dbReference type="PANTHER" id="PTHR43537:SF5">
    <property type="entry name" value="UXU OPERON TRANSCRIPTIONAL REGULATOR"/>
    <property type="match status" value="1"/>
</dbReference>
<evidence type="ECO:0000313" key="5">
    <source>
        <dbReference type="EMBL" id="PLT29839.1"/>
    </source>
</evidence>
<dbReference type="InterPro" id="IPR011711">
    <property type="entry name" value="GntR_C"/>
</dbReference>
<dbReference type="Gene3D" id="1.10.10.10">
    <property type="entry name" value="Winged helix-like DNA-binding domain superfamily/Winged helix DNA-binding domain"/>
    <property type="match status" value="1"/>
</dbReference>
<dbReference type="InterPro" id="IPR036388">
    <property type="entry name" value="WH-like_DNA-bd_sf"/>
</dbReference>
<proteinExistence type="predicted"/>
<evidence type="ECO:0000259" key="4">
    <source>
        <dbReference type="PROSITE" id="PS50949"/>
    </source>
</evidence>
<name>A0A2N5M657_9BACI</name>
<accession>A0A2N5M657</accession>
<dbReference type="SUPFAM" id="SSF46785">
    <property type="entry name" value="Winged helix' DNA-binding domain"/>
    <property type="match status" value="1"/>
</dbReference>
<dbReference type="OrthoDB" id="9782299at2"/>
<keyword evidence="2" id="KW-0238">DNA-binding</keyword>
<evidence type="ECO:0000256" key="3">
    <source>
        <dbReference type="ARBA" id="ARBA00023163"/>
    </source>
</evidence>
<dbReference type="GO" id="GO:0003677">
    <property type="term" value="F:DNA binding"/>
    <property type="evidence" value="ECO:0007669"/>
    <property type="project" value="UniProtKB-KW"/>
</dbReference>
<keyword evidence="6" id="KW-1185">Reference proteome</keyword>
<dbReference type="Gene3D" id="1.20.120.530">
    <property type="entry name" value="GntR ligand-binding domain-like"/>
    <property type="match status" value="1"/>
</dbReference>
<keyword evidence="3" id="KW-0804">Transcription</keyword>
<dbReference type="InterPro" id="IPR008920">
    <property type="entry name" value="TF_FadR/GntR_C"/>
</dbReference>
<dbReference type="PANTHER" id="PTHR43537">
    <property type="entry name" value="TRANSCRIPTIONAL REGULATOR, GNTR FAMILY"/>
    <property type="match status" value="1"/>
</dbReference>
<evidence type="ECO:0000313" key="6">
    <source>
        <dbReference type="Proteomes" id="UP000234748"/>
    </source>
</evidence>
<feature type="domain" description="HTH gntR-type" evidence="4">
    <location>
        <begin position="37"/>
        <end position="104"/>
    </location>
</feature>
<keyword evidence="1" id="KW-0805">Transcription regulation</keyword>
<gene>
    <name evidence="5" type="ORF">CUU66_11085</name>
</gene>
<protein>
    <submittedName>
        <fullName evidence="5">GntR family transcriptional regulator</fullName>
    </submittedName>
</protein>
<sequence>MYNVYIKHKQLSWLPWTLFLKRAIYMEERYLKPIRQQTTQDIVYKQVLDAILNGAFTRDEVFTEVQLAESLNTSRTPVRGALQTLVKDGLLVSIPRKGLSIRNITQEEQDEIFLLRSSIELEVTKKLTSMTISKENLMLLNNLIRQQEEAMNNDDNIHFIDLDQEFHLMLTRLANYKLMEQVLINLHNLTQLMGLKAVSRKGRMKEVLVEHRRIIQSIEEQNTESASKFILDHLNNSKNALNFEDR</sequence>
<reference evidence="5 6" key="1">
    <citation type="submission" date="2017-11" db="EMBL/GenBank/DDBJ databases">
        <title>Comparitive Functional Genomics of Dry Heat Resistant strains isolated from the Viking Spacecraft.</title>
        <authorList>
            <person name="Seuylemezian A."/>
            <person name="Cooper K."/>
            <person name="Vaishampayan P."/>
        </authorList>
    </citation>
    <scope>NUCLEOTIDE SEQUENCE [LARGE SCALE GENOMIC DNA]</scope>
    <source>
        <strain evidence="5 6">V1-29</strain>
    </source>
</reference>
<dbReference type="InterPro" id="IPR000524">
    <property type="entry name" value="Tscrpt_reg_HTH_GntR"/>
</dbReference>
<evidence type="ECO:0000256" key="1">
    <source>
        <dbReference type="ARBA" id="ARBA00023015"/>
    </source>
</evidence>
<dbReference type="SMART" id="SM00345">
    <property type="entry name" value="HTH_GNTR"/>
    <property type="match status" value="1"/>
</dbReference>
<dbReference type="Pfam" id="PF07729">
    <property type="entry name" value="FCD"/>
    <property type="match status" value="1"/>
</dbReference>
<dbReference type="InterPro" id="IPR036390">
    <property type="entry name" value="WH_DNA-bd_sf"/>
</dbReference>
<comment type="caution">
    <text evidence="5">The sequence shown here is derived from an EMBL/GenBank/DDBJ whole genome shotgun (WGS) entry which is preliminary data.</text>
</comment>
<dbReference type="PROSITE" id="PS50949">
    <property type="entry name" value="HTH_GNTR"/>
    <property type="match status" value="1"/>
</dbReference>
<evidence type="ECO:0000256" key="2">
    <source>
        <dbReference type="ARBA" id="ARBA00023125"/>
    </source>
</evidence>
<dbReference type="Proteomes" id="UP000234748">
    <property type="component" value="Unassembled WGS sequence"/>
</dbReference>
<dbReference type="SUPFAM" id="SSF48008">
    <property type="entry name" value="GntR ligand-binding domain-like"/>
    <property type="match status" value="1"/>
</dbReference>
<organism evidence="5 6">
    <name type="scientific">Peribacillus deserti</name>
    <dbReference type="NCBI Taxonomy" id="673318"/>
    <lineage>
        <taxon>Bacteria</taxon>
        <taxon>Bacillati</taxon>
        <taxon>Bacillota</taxon>
        <taxon>Bacilli</taxon>
        <taxon>Bacillales</taxon>
        <taxon>Bacillaceae</taxon>
        <taxon>Peribacillus</taxon>
    </lineage>
</organism>
<dbReference type="GO" id="GO:0003700">
    <property type="term" value="F:DNA-binding transcription factor activity"/>
    <property type="evidence" value="ECO:0007669"/>
    <property type="project" value="InterPro"/>
</dbReference>
<dbReference type="EMBL" id="PGUY01000033">
    <property type="protein sequence ID" value="PLT29839.1"/>
    <property type="molecule type" value="Genomic_DNA"/>
</dbReference>
<dbReference type="Pfam" id="PF00392">
    <property type="entry name" value="GntR"/>
    <property type="match status" value="1"/>
</dbReference>
<dbReference type="AlphaFoldDB" id="A0A2N5M657"/>
<dbReference type="SMART" id="SM00895">
    <property type="entry name" value="FCD"/>
    <property type="match status" value="1"/>
</dbReference>